<name>A0A087THQ5_STEMI</name>
<dbReference type="Proteomes" id="UP000054359">
    <property type="component" value="Unassembled WGS sequence"/>
</dbReference>
<dbReference type="EMBL" id="KK115271">
    <property type="protein sequence ID" value="KFM64644.1"/>
    <property type="molecule type" value="Genomic_DNA"/>
</dbReference>
<feature type="signal peptide" evidence="1">
    <location>
        <begin position="1"/>
        <end position="17"/>
    </location>
</feature>
<dbReference type="PANTHER" id="PTHR33964:SF1">
    <property type="entry name" value="RE45066P"/>
    <property type="match status" value="1"/>
</dbReference>
<keyword evidence="3" id="KW-1185">Reference proteome</keyword>
<gene>
    <name evidence="2" type="ORF">X975_09218</name>
</gene>
<protein>
    <recommendedName>
        <fullName evidence="4">DUF19 domain-containing protein</fullName>
    </recommendedName>
</protein>
<evidence type="ECO:0000313" key="2">
    <source>
        <dbReference type="EMBL" id="KFM64644.1"/>
    </source>
</evidence>
<dbReference type="PANTHER" id="PTHR33964">
    <property type="entry name" value="RE45066P-RELATED"/>
    <property type="match status" value="1"/>
</dbReference>
<sequence length="180" mass="20787">MLFHATLVLVAVVLSAASEMDERCPLYGTMACADLLTERDILSFDNKALEENEENLEKQCEYTLPYVKCVVDFGPRCPNYTENIYYQMFKDQYSTYLKICDKENDFRRSFLESARCLNEHSEHHSDECGKLPRFPASLKDFTQEFCSTLKEYLQCSIAGIEEKCGIEALMVAKEIISFNF</sequence>
<dbReference type="AlphaFoldDB" id="A0A087THQ5"/>
<evidence type="ECO:0000256" key="1">
    <source>
        <dbReference type="SAM" id="SignalP"/>
    </source>
</evidence>
<organism evidence="2 3">
    <name type="scientific">Stegodyphus mimosarum</name>
    <name type="common">African social velvet spider</name>
    <dbReference type="NCBI Taxonomy" id="407821"/>
    <lineage>
        <taxon>Eukaryota</taxon>
        <taxon>Metazoa</taxon>
        <taxon>Ecdysozoa</taxon>
        <taxon>Arthropoda</taxon>
        <taxon>Chelicerata</taxon>
        <taxon>Arachnida</taxon>
        <taxon>Araneae</taxon>
        <taxon>Araneomorphae</taxon>
        <taxon>Entelegynae</taxon>
        <taxon>Eresoidea</taxon>
        <taxon>Eresidae</taxon>
        <taxon>Stegodyphus</taxon>
    </lineage>
</organism>
<dbReference type="OrthoDB" id="6411972at2759"/>
<accession>A0A087THQ5</accession>
<keyword evidence="1" id="KW-0732">Signal</keyword>
<evidence type="ECO:0000313" key="3">
    <source>
        <dbReference type="Proteomes" id="UP000054359"/>
    </source>
</evidence>
<evidence type="ECO:0008006" key="4">
    <source>
        <dbReference type="Google" id="ProtNLM"/>
    </source>
</evidence>
<proteinExistence type="predicted"/>
<reference evidence="2 3" key="1">
    <citation type="submission" date="2013-11" db="EMBL/GenBank/DDBJ databases">
        <title>Genome sequencing of Stegodyphus mimosarum.</title>
        <authorList>
            <person name="Bechsgaard J."/>
        </authorList>
    </citation>
    <scope>NUCLEOTIDE SEQUENCE [LARGE SCALE GENOMIC DNA]</scope>
</reference>
<feature type="non-terminal residue" evidence="2">
    <location>
        <position position="180"/>
    </location>
</feature>
<feature type="chain" id="PRO_5001829658" description="DUF19 domain-containing protein" evidence="1">
    <location>
        <begin position="18"/>
        <end position="180"/>
    </location>
</feature>